<dbReference type="Pfam" id="PF10326">
    <property type="entry name" value="7TM_GPCR_Str"/>
    <property type="match status" value="1"/>
</dbReference>
<protein>
    <submittedName>
        <fullName evidence="2">Serpentine type 7TM GPCR chemoreceptor str domain-containing protein</fullName>
    </submittedName>
</protein>
<keyword evidence="1" id="KW-1133">Transmembrane helix</keyword>
<evidence type="ECO:0000256" key="1">
    <source>
        <dbReference type="SAM" id="Phobius"/>
    </source>
</evidence>
<evidence type="ECO:0000313" key="2">
    <source>
        <dbReference type="EMBL" id="KAI1702993.1"/>
    </source>
</evidence>
<accession>A0AAD4QXZ2</accession>
<keyword evidence="1" id="KW-0812">Transmembrane</keyword>
<sequence length="248" mass="28311">MDTSMNATAVLFNLYLLYLIKYYSTTFEVKLYPILLSIDCSLDLLLAISAFLAQPVVFTANGYYVAFSNGFFTGRSAWLDCFFISVFCFFLHANIIWIPVQFVYRYRLFSPELSKSSKVNLLIVTVALAYSTVATVVIVDFFRIFEDTQEIGQHILDMNGWPMESAVDKHLVVYYIVSNMSGDYVNGPCVVLHVHHWVSTMPGANFHLNDYSAHIDHRTQSNHNATLLPLLPTSRSPFFPFADHFRPL</sequence>
<keyword evidence="1" id="KW-0472">Membrane</keyword>
<evidence type="ECO:0000313" key="3">
    <source>
        <dbReference type="Proteomes" id="UP001201812"/>
    </source>
</evidence>
<feature type="transmembrane region" description="Helical" evidence="1">
    <location>
        <begin position="44"/>
        <end position="65"/>
    </location>
</feature>
<feature type="transmembrane region" description="Helical" evidence="1">
    <location>
        <begin position="7"/>
        <end position="24"/>
    </location>
</feature>
<feature type="transmembrane region" description="Helical" evidence="1">
    <location>
        <begin position="77"/>
        <end position="99"/>
    </location>
</feature>
<dbReference type="Proteomes" id="UP001201812">
    <property type="component" value="Unassembled WGS sequence"/>
</dbReference>
<proteinExistence type="predicted"/>
<feature type="transmembrane region" description="Helical" evidence="1">
    <location>
        <begin position="119"/>
        <end position="142"/>
    </location>
</feature>
<name>A0AAD4QXZ2_9BILA</name>
<dbReference type="AlphaFoldDB" id="A0AAD4QXZ2"/>
<reference evidence="2" key="1">
    <citation type="submission" date="2022-01" db="EMBL/GenBank/DDBJ databases">
        <title>Genome Sequence Resource for Two Populations of Ditylenchus destructor, the Migratory Endoparasitic Phytonematode.</title>
        <authorList>
            <person name="Zhang H."/>
            <person name="Lin R."/>
            <person name="Xie B."/>
        </authorList>
    </citation>
    <scope>NUCLEOTIDE SEQUENCE</scope>
    <source>
        <strain evidence="2">BazhouSP</strain>
    </source>
</reference>
<comment type="caution">
    <text evidence="2">The sequence shown here is derived from an EMBL/GenBank/DDBJ whole genome shotgun (WGS) entry which is preliminary data.</text>
</comment>
<organism evidence="2 3">
    <name type="scientific">Ditylenchus destructor</name>
    <dbReference type="NCBI Taxonomy" id="166010"/>
    <lineage>
        <taxon>Eukaryota</taxon>
        <taxon>Metazoa</taxon>
        <taxon>Ecdysozoa</taxon>
        <taxon>Nematoda</taxon>
        <taxon>Chromadorea</taxon>
        <taxon>Rhabditida</taxon>
        <taxon>Tylenchina</taxon>
        <taxon>Tylenchomorpha</taxon>
        <taxon>Sphaerularioidea</taxon>
        <taxon>Anguinidae</taxon>
        <taxon>Anguininae</taxon>
        <taxon>Ditylenchus</taxon>
    </lineage>
</organism>
<keyword evidence="3" id="KW-1185">Reference proteome</keyword>
<dbReference type="InterPro" id="IPR019428">
    <property type="entry name" value="7TM_GPCR_serpentine_rcpt_Str"/>
</dbReference>
<gene>
    <name evidence="2" type="ORF">DdX_15146</name>
</gene>
<dbReference type="EMBL" id="JAKKPZ010000089">
    <property type="protein sequence ID" value="KAI1702993.1"/>
    <property type="molecule type" value="Genomic_DNA"/>
</dbReference>